<accession>A0ABP8M4C3</accession>
<gene>
    <name evidence="2" type="ORF">GCM10023091_30960</name>
</gene>
<evidence type="ECO:0000259" key="1">
    <source>
        <dbReference type="Pfam" id="PF16117"/>
    </source>
</evidence>
<dbReference type="Pfam" id="PF16117">
    <property type="entry name" value="DUF4833"/>
    <property type="match status" value="1"/>
</dbReference>
<feature type="domain" description="DUF4833" evidence="1">
    <location>
        <begin position="43"/>
        <end position="180"/>
    </location>
</feature>
<dbReference type="EMBL" id="BAABEY010000029">
    <property type="protein sequence ID" value="GAA4443101.1"/>
    <property type="molecule type" value="Genomic_DNA"/>
</dbReference>
<evidence type="ECO:0000313" key="2">
    <source>
        <dbReference type="EMBL" id="GAA4443101.1"/>
    </source>
</evidence>
<dbReference type="Proteomes" id="UP001501508">
    <property type="component" value="Unassembled WGS sequence"/>
</dbReference>
<name>A0ABP8M4C3_9BACT</name>
<reference evidence="3" key="1">
    <citation type="journal article" date="2019" name="Int. J. Syst. Evol. Microbiol.">
        <title>The Global Catalogue of Microorganisms (GCM) 10K type strain sequencing project: providing services to taxonomists for standard genome sequencing and annotation.</title>
        <authorList>
            <consortium name="The Broad Institute Genomics Platform"/>
            <consortium name="The Broad Institute Genome Sequencing Center for Infectious Disease"/>
            <person name="Wu L."/>
            <person name="Ma J."/>
        </authorList>
    </citation>
    <scope>NUCLEOTIDE SEQUENCE [LARGE SCALE GENOMIC DNA]</scope>
    <source>
        <strain evidence="3">JCM 31920</strain>
    </source>
</reference>
<keyword evidence="3" id="KW-1185">Reference proteome</keyword>
<comment type="caution">
    <text evidence="2">The sequence shown here is derived from an EMBL/GenBank/DDBJ whole genome shotgun (WGS) entry which is preliminary data.</text>
</comment>
<evidence type="ECO:0000313" key="3">
    <source>
        <dbReference type="Proteomes" id="UP001501508"/>
    </source>
</evidence>
<organism evidence="2 3">
    <name type="scientific">Ravibacter arvi</name>
    <dbReference type="NCBI Taxonomy" id="2051041"/>
    <lineage>
        <taxon>Bacteria</taxon>
        <taxon>Pseudomonadati</taxon>
        <taxon>Bacteroidota</taxon>
        <taxon>Cytophagia</taxon>
        <taxon>Cytophagales</taxon>
        <taxon>Spirosomataceae</taxon>
        <taxon>Ravibacter</taxon>
    </lineage>
</organism>
<dbReference type="RefSeq" id="WP_345030825.1">
    <property type="nucleotide sequence ID" value="NZ_BAABEY010000029.1"/>
</dbReference>
<proteinExistence type="predicted"/>
<dbReference type="InterPro" id="IPR032269">
    <property type="entry name" value="DUF4833"/>
</dbReference>
<sequence length="184" mass="21613">MWSLMLLIFFTFFPNFLVRETERSPTEPVHESFPVPAFEGLLFYIQRDPNTNTICYALQTDRHGNLARSTPVKPFWIRYAENGAKTELNYIQRTFAYGIKSKRIGENQYELRAVAYPKHRLVLKKDQDNRYRVFTEIYQKESILKRIFIRIDGGTFWSPNVLYIELTGVEAATGKPVVQRIIPL</sequence>
<protein>
    <recommendedName>
        <fullName evidence="1">DUF4833 domain-containing protein</fullName>
    </recommendedName>
</protein>